<protein>
    <submittedName>
        <fullName evidence="2">Uncharacterized protein</fullName>
    </submittedName>
</protein>
<keyword evidence="1" id="KW-0812">Transmembrane</keyword>
<organism evidence="2 3">
    <name type="scientific">Gymnopus androsaceus JB14</name>
    <dbReference type="NCBI Taxonomy" id="1447944"/>
    <lineage>
        <taxon>Eukaryota</taxon>
        <taxon>Fungi</taxon>
        <taxon>Dikarya</taxon>
        <taxon>Basidiomycota</taxon>
        <taxon>Agaricomycotina</taxon>
        <taxon>Agaricomycetes</taxon>
        <taxon>Agaricomycetidae</taxon>
        <taxon>Agaricales</taxon>
        <taxon>Marasmiineae</taxon>
        <taxon>Omphalotaceae</taxon>
        <taxon>Gymnopus</taxon>
    </lineage>
</organism>
<dbReference type="AlphaFoldDB" id="A0A6A4GSS9"/>
<keyword evidence="1" id="KW-1133">Transmembrane helix</keyword>
<keyword evidence="3" id="KW-1185">Reference proteome</keyword>
<feature type="transmembrane region" description="Helical" evidence="1">
    <location>
        <begin position="44"/>
        <end position="64"/>
    </location>
</feature>
<gene>
    <name evidence="2" type="ORF">BT96DRAFT_437280</name>
</gene>
<dbReference type="Proteomes" id="UP000799118">
    <property type="component" value="Unassembled WGS sequence"/>
</dbReference>
<evidence type="ECO:0000313" key="2">
    <source>
        <dbReference type="EMBL" id="KAE9388350.1"/>
    </source>
</evidence>
<evidence type="ECO:0000313" key="3">
    <source>
        <dbReference type="Proteomes" id="UP000799118"/>
    </source>
</evidence>
<proteinExistence type="predicted"/>
<keyword evidence="1" id="KW-0472">Membrane</keyword>
<sequence>MANYSMSSFRRSCKREHAVLGRFWHSVRLAGMMKPVERAGRRQLHQVLVFLTLVAASYVLVFCFQ</sequence>
<accession>A0A6A4GSS9</accession>
<name>A0A6A4GSS9_9AGAR</name>
<evidence type="ECO:0000256" key="1">
    <source>
        <dbReference type="SAM" id="Phobius"/>
    </source>
</evidence>
<reference evidence="2" key="1">
    <citation type="journal article" date="2019" name="Environ. Microbiol.">
        <title>Fungal ecological strategies reflected in gene transcription - a case study of two litter decomposers.</title>
        <authorList>
            <person name="Barbi F."/>
            <person name="Kohler A."/>
            <person name="Barry K."/>
            <person name="Baskaran P."/>
            <person name="Daum C."/>
            <person name="Fauchery L."/>
            <person name="Ihrmark K."/>
            <person name="Kuo A."/>
            <person name="LaButti K."/>
            <person name="Lipzen A."/>
            <person name="Morin E."/>
            <person name="Grigoriev I.V."/>
            <person name="Henrissat B."/>
            <person name="Lindahl B."/>
            <person name="Martin F."/>
        </authorList>
    </citation>
    <scope>NUCLEOTIDE SEQUENCE</scope>
    <source>
        <strain evidence="2">JB14</strain>
    </source>
</reference>
<dbReference type="EMBL" id="ML769748">
    <property type="protein sequence ID" value="KAE9388350.1"/>
    <property type="molecule type" value="Genomic_DNA"/>
</dbReference>